<dbReference type="AlphaFoldDB" id="A0A0L8V6N0"/>
<reference evidence="2" key="1">
    <citation type="submission" date="2015-07" db="EMBL/GenBank/DDBJ databases">
        <title>Genome sequencing of Sunxiuqinia dokdonensis strain SK.</title>
        <authorList>
            <person name="Ahn S."/>
            <person name="Kim B.-C."/>
        </authorList>
    </citation>
    <scope>NUCLEOTIDE SEQUENCE [LARGE SCALE GENOMIC DNA]</scope>
    <source>
        <strain evidence="2">SK</strain>
    </source>
</reference>
<dbReference type="STRING" id="1409788.NC99_30920"/>
<proteinExistence type="predicted"/>
<sequence length="41" mass="4963">MVDDQPAVYFPQFYGSIYERWINSSNKIFIEKHNIESLLIR</sequence>
<gene>
    <name evidence="1" type="ORF">NC99_30920</name>
</gene>
<evidence type="ECO:0000313" key="2">
    <source>
        <dbReference type="Proteomes" id="UP000036958"/>
    </source>
</evidence>
<evidence type="ECO:0000313" key="1">
    <source>
        <dbReference type="EMBL" id="KOH44099.1"/>
    </source>
</evidence>
<accession>A0A0L8V6N0</accession>
<organism evidence="1 2">
    <name type="scientific">Sunxiuqinia dokdonensis</name>
    <dbReference type="NCBI Taxonomy" id="1409788"/>
    <lineage>
        <taxon>Bacteria</taxon>
        <taxon>Pseudomonadati</taxon>
        <taxon>Bacteroidota</taxon>
        <taxon>Bacteroidia</taxon>
        <taxon>Marinilabiliales</taxon>
        <taxon>Prolixibacteraceae</taxon>
        <taxon>Sunxiuqinia</taxon>
    </lineage>
</organism>
<protein>
    <submittedName>
        <fullName evidence="1">Uncharacterized protein</fullName>
    </submittedName>
</protein>
<keyword evidence="2" id="KW-1185">Reference proteome</keyword>
<comment type="caution">
    <text evidence="1">The sequence shown here is derived from an EMBL/GenBank/DDBJ whole genome shotgun (WGS) entry which is preliminary data.</text>
</comment>
<dbReference type="EMBL" id="LGIA01000171">
    <property type="protein sequence ID" value="KOH44099.1"/>
    <property type="molecule type" value="Genomic_DNA"/>
</dbReference>
<name>A0A0L8V6N0_9BACT</name>
<dbReference type="Proteomes" id="UP000036958">
    <property type="component" value="Unassembled WGS sequence"/>
</dbReference>